<dbReference type="SUPFAM" id="SSF161098">
    <property type="entry name" value="MetI-like"/>
    <property type="match status" value="1"/>
</dbReference>
<reference evidence="13 14" key="1">
    <citation type="journal article" date="2017" name="Int. J. Syst. Evol. Microbiol.">
        <title>Desulfovibrio senegalensis sp. nov., a mesophilic sulfate reducer isolated from marine sediment.</title>
        <authorList>
            <person name="Thioye A."/>
            <person name="Gam Z.B.A."/>
            <person name="Mbengue M."/>
            <person name="Cayol J.L."/>
            <person name="Joseph-Bartoli M."/>
            <person name="Toure-Kane C."/>
            <person name="Labat M."/>
        </authorList>
    </citation>
    <scope>NUCLEOTIDE SEQUENCE [LARGE SCALE GENOMIC DNA]</scope>
    <source>
        <strain evidence="13 14">DSM 101509</strain>
    </source>
</reference>
<dbReference type="PANTHER" id="PTHR30183:SF8">
    <property type="entry name" value="MOLYBDENUM TRANSPORT SYSTEM PERMEASE"/>
    <property type="match status" value="1"/>
</dbReference>
<evidence type="ECO:0000313" key="14">
    <source>
        <dbReference type="Proteomes" id="UP000438699"/>
    </source>
</evidence>
<comment type="similarity">
    <text evidence="3 11">Belongs to the binding-protein-dependent transport system permease family. CysTW subfamily.</text>
</comment>
<comment type="subcellular location">
    <subcellularLocation>
        <location evidence="2 10">Cell membrane</location>
        <topology evidence="2 10">Multi-pass membrane protein</topology>
    </subcellularLocation>
</comment>
<gene>
    <name evidence="13" type="primary">modB</name>
    <name evidence="13" type="ORF">F8A88_10370</name>
</gene>
<evidence type="ECO:0000256" key="3">
    <source>
        <dbReference type="ARBA" id="ARBA00007069"/>
    </source>
</evidence>
<dbReference type="NCBIfam" id="TIGR02141">
    <property type="entry name" value="modB_ABC"/>
    <property type="match status" value="1"/>
</dbReference>
<evidence type="ECO:0000256" key="1">
    <source>
        <dbReference type="ARBA" id="ARBA00002949"/>
    </source>
</evidence>
<evidence type="ECO:0000256" key="6">
    <source>
        <dbReference type="ARBA" id="ARBA00022505"/>
    </source>
</evidence>
<feature type="transmembrane region" description="Helical" evidence="10">
    <location>
        <begin position="131"/>
        <end position="153"/>
    </location>
</feature>
<evidence type="ECO:0000256" key="2">
    <source>
        <dbReference type="ARBA" id="ARBA00004651"/>
    </source>
</evidence>
<dbReference type="InterPro" id="IPR035906">
    <property type="entry name" value="MetI-like_sf"/>
</dbReference>
<feature type="transmembrane region" description="Helical" evidence="10">
    <location>
        <begin position="192"/>
        <end position="210"/>
    </location>
</feature>
<dbReference type="RefSeq" id="WP_151151090.1">
    <property type="nucleotide sequence ID" value="NZ_WAIE01000004.1"/>
</dbReference>
<comment type="function">
    <text evidence="1 11">Part of the binding-protein-dependent transport system for molybdenum; probably responsible for the translocation of the substrate across the membrane.</text>
</comment>
<dbReference type="Pfam" id="PF00528">
    <property type="entry name" value="BPD_transp_1"/>
    <property type="match status" value="1"/>
</dbReference>
<evidence type="ECO:0000256" key="4">
    <source>
        <dbReference type="ARBA" id="ARBA00022448"/>
    </source>
</evidence>
<evidence type="ECO:0000256" key="5">
    <source>
        <dbReference type="ARBA" id="ARBA00022475"/>
    </source>
</evidence>
<evidence type="ECO:0000259" key="12">
    <source>
        <dbReference type="PROSITE" id="PS50928"/>
    </source>
</evidence>
<keyword evidence="14" id="KW-1185">Reference proteome</keyword>
<keyword evidence="8 10" id="KW-1133">Transmembrane helix</keyword>
<evidence type="ECO:0000313" key="13">
    <source>
        <dbReference type="EMBL" id="KAB1441347.1"/>
    </source>
</evidence>
<sequence length="218" mass="23598">MEWEPFYLSAKLAFWTMLIIPFIAAPIACMLAFGRFAGKSAVDALVSLPMVLPPTVLGFWLLVIMGPHGSLGMFWENMTGQRLVFSFMGILLASLVFNLPFAVQPLRAAFEKLDHRLLESAAILGLTRTQAFVRVIIPNSLGGLAASSILVFAHSLGEFGVILMVGGSIPGETKVASVAIFEAVEALRFDDAFLMSAALVPVSFVVLLIINRINGRRS</sequence>
<comment type="caution">
    <text evidence="13">The sequence shown here is derived from an EMBL/GenBank/DDBJ whole genome shotgun (WGS) entry which is preliminary data.</text>
</comment>
<keyword evidence="5 11" id="KW-1003">Cell membrane</keyword>
<dbReference type="OrthoDB" id="9795403at2"/>
<keyword evidence="9 10" id="KW-0472">Membrane</keyword>
<proteinExistence type="inferred from homology"/>
<dbReference type="Gene3D" id="1.10.3720.10">
    <property type="entry name" value="MetI-like"/>
    <property type="match status" value="1"/>
</dbReference>
<evidence type="ECO:0000256" key="8">
    <source>
        <dbReference type="ARBA" id="ARBA00022989"/>
    </source>
</evidence>
<dbReference type="GO" id="GO:0015098">
    <property type="term" value="F:molybdate ion transmembrane transporter activity"/>
    <property type="evidence" value="ECO:0007669"/>
    <property type="project" value="UniProtKB-UniRule"/>
</dbReference>
<evidence type="ECO:0000256" key="10">
    <source>
        <dbReference type="RuleBase" id="RU363032"/>
    </source>
</evidence>
<dbReference type="InterPro" id="IPR000515">
    <property type="entry name" value="MetI-like"/>
</dbReference>
<feature type="domain" description="ABC transmembrane type-1" evidence="12">
    <location>
        <begin position="6"/>
        <end position="214"/>
    </location>
</feature>
<dbReference type="PROSITE" id="PS50928">
    <property type="entry name" value="ABC_TM1"/>
    <property type="match status" value="1"/>
</dbReference>
<feature type="transmembrane region" description="Helical" evidence="10">
    <location>
        <begin position="85"/>
        <end position="110"/>
    </location>
</feature>
<feature type="transmembrane region" description="Helical" evidence="10">
    <location>
        <begin position="12"/>
        <end position="33"/>
    </location>
</feature>
<dbReference type="InterPro" id="IPR011867">
    <property type="entry name" value="ModB_ABC"/>
</dbReference>
<dbReference type="Proteomes" id="UP000438699">
    <property type="component" value="Unassembled WGS sequence"/>
</dbReference>
<organism evidence="13 14">
    <name type="scientific">Pseudodesulfovibrio senegalensis</name>
    <dbReference type="NCBI Taxonomy" id="1721087"/>
    <lineage>
        <taxon>Bacteria</taxon>
        <taxon>Pseudomonadati</taxon>
        <taxon>Thermodesulfobacteriota</taxon>
        <taxon>Desulfovibrionia</taxon>
        <taxon>Desulfovibrionales</taxon>
        <taxon>Desulfovibrionaceae</taxon>
    </lineage>
</organism>
<dbReference type="PANTHER" id="PTHR30183">
    <property type="entry name" value="MOLYBDENUM TRANSPORT SYSTEM PERMEASE PROTEIN MODB"/>
    <property type="match status" value="1"/>
</dbReference>
<dbReference type="GO" id="GO:0005886">
    <property type="term" value="C:plasma membrane"/>
    <property type="evidence" value="ECO:0007669"/>
    <property type="project" value="UniProtKB-SubCell"/>
</dbReference>
<feature type="transmembrane region" description="Helical" evidence="10">
    <location>
        <begin position="45"/>
        <end position="65"/>
    </location>
</feature>
<dbReference type="EMBL" id="WAIE01000004">
    <property type="protein sequence ID" value="KAB1441347.1"/>
    <property type="molecule type" value="Genomic_DNA"/>
</dbReference>
<evidence type="ECO:0000256" key="7">
    <source>
        <dbReference type="ARBA" id="ARBA00022692"/>
    </source>
</evidence>
<dbReference type="CDD" id="cd06261">
    <property type="entry name" value="TM_PBP2"/>
    <property type="match status" value="1"/>
</dbReference>
<accession>A0A6N6N0C5</accession>
<evidence type="ECO:0000256" key="9">
    <source>
        <dbReference type="ARBA" id="ARBA00023136"/>
    </source>
</evidence>
<keyword evidence="7 10" id="KW-0812">Transmembrane</keyword>
<evidence type="ECO:0000256" key="11">
    <source>
        <dbReference type="RuleBase" id="RU365097"/>
    </source>
</evidence>
<name>A0A6N6N0C5_9BACT</name>
<protein>
    <recommendedName>
        <fullName evidence="11">Molybdenum transport system permease</fullName>
    </recommendedName>
</protein>
<keyword evidence="6 11" id="KW-0500">Molybdenum</keyword>
<dbReference type="AlphaFoldDB" id="A0A6N6N0C5"/>
<keyword evidence="4 10" id="KW-0813">Transport</keyword>